<evidence type="ECO:0000313" key="3">
    <source>
        <dbReference type="Proteomes" id="UP000256512"/>
    </source>
</evidence>
<name>A0A3D9BGK1_9FLAO</name>
<evidence type="ECO:0000259" key="1">
    <source>
        <dbReference type="Pfam" id="PF13568"/>
    </source>
</evidence>
<feature type="domain" description="Outer membrane protein beta-barrel" evidence="1">
    <location>
        <begin position="36"/>
        <end position="237"/>
    </location>
</feature>
<dbReference type="RefSeq" id="WP_115951122.1">
    <property type="nucleotide sequence ID" value="NZ_QNVS01000057.1"/>
</dbReference>
<proteinExistence type="predicted"/>
<reference evidence="2 3" key="1">
    <citation type="journal article" date="2006" name="Int. J. Syst. Evol. Microbiol.">
        <title>Chryseobacterium piscium sp. nov., isolated from fish of the South Atlantic Ocean off South Africa.</title>
        <authorList>
            <person name="de Beer H."/>
            <person name="Hugo C.J."/>
            <person name="Jooste P.J."/>
            <person name="Vancanneyt M."/>
            <person name="Coenye T."/>
            <person name="Vandamme P."/>
        </authorList>
    </citation>
    <scope>NUCLEOTIDE SEQUENCE [LARGE SCALE GENOMIC DNA]</scope>
    <source>
        <strain evidence="2 3">CCUG 51923</strain>
    </source>
</reference>
<dbReference type="Proteomes" id="UP000256512">
    <property type="component" value="Unassembled WGS sequence"/>
</dbReference>
<accession>A0A3D9BGK1</accession>
<comment type="caution">
    <text evidence="2">The sequence shown here is derived from an EMBL/GenBank/DDBJ whole genome shotgun (WGS) entry which is preliminary data.</text>
</comment>
<evidence type="ECO:0000313" key="2">
    <source>
        <dbReference type="EMBL" id="REC52512.1"/>
    </source>
</evidence>
<gene>
    <name evidence="2" type="ORF">DRF62_15520</name>
</gene>
<dbReference type="InterPro" id="IPR025665">
    <property type="entry name" value="Beta-barrel_OMP_2"/>
</dbReference>
<dbReference type="EMBL" id="QNVS01000057">
    <property type="protein sequence ID" value="REC52512.1"/>
    <property type="molecule type" value="Genomic_DNA"/>
</dbReference>
<dbReference type="Pfam" id="PF13568">
    <property type="entry name" value="OMP_b-brl_2"/>
    <property type="match status" value="1"/>
</dbReference>
<sequence>MIKLKFVAFLPFFLGNFIILKAQEMVTENHKAHQDSIVYGIRAGINIGGFSPLPLPAEIRKINNFNPKLNLSIEGNATYWFGKERKSWGIRTGVRLENKGMETDAQVKNYGMEIIGDNGERVAGNWTGGVSTEVVNSYLTIPVSAVYGINNRWSISLGTFWSLLLEKDFSGYVYDGYLREGGPTGEKVVFSGDQTATYDFSNDLRNFIYGVEVGGTWNASRHLNVFSNLSFGFNDIFKSDFKTITFGMRPIYFTIGFGYVF</sequence>
<dbReference type="AlphaFoldDB" id="A0A3D9BGK1"/>
<keyword evidence="3" id="KW-1185">Reference proteome</keyword>
<organism evidence="2 3">
    <name type="scientific">Chryseobacterium piscium</name>
    <dbReference type="NCBI Taxonomy" id="333702"/>
    <lineage>
        <taxon>Bacteria</taxon>
        <taxon>Pseudomonadati</taxon>
        <taxon>Bacteroidota</taxon>
        <taxon>Flavobacteriia</taxon>
        <taxon>Flavobacteriales</taxon>
        <taxon>Weeksellaceae</taxon>
        <taxon>Chryseobacterium group</taxon>
        <taxon>Chryseobacterium</taxon>
    </lineage>
</organism>
<protein>
    <submittedName>
        <fullName evidence="2">PorT family protein</fullName>
    </submittedName>
</protein>